<proteinExistence type="predicted"/>
<dbReference type="AlphaFoldDB" id="A0A2P2IJA3"/>
<dbReference type="EMBL" id="GGEC01000817">
    <property type="protein sequence ID" value="MBW81300.1"/>
    <property type="molecule type" value="Transcribed_RNA"/>
</dbReference>
<organism evidence="1">
    <name type="scientific">Rhizophora mucronata</name>
    <name type="common">Asiatic mangrove</name>
    <dbReference type="NCBI Taxonomy" id="61149"/>
    <lineage>
        <taxon>Eukaryota</taxon>
        <taxon>Viridiplantae</taxon>
        <taxon>Streptophyta</taxon>
        <taxon>Embryophyta</taxon>
        <taxon>Tracheophyta</taxon>
        <taxon>Spermatophyta</taxon>
        <taxon>Magnoliopsida</taxon>
        <taxon>eudicotyledons</taxon>
        <taxon>Gunneridae</taxon>
        <taxon>Pentapetalae</taxon>
        <taxon>rosids</taxon>
        <taxon>fabids</taxon>
        <taxon>Malpighiales</taxon>
        <taxon>Rhizophoraceae</taxon>
        <taxon>Rhizophora</taxon>
    </lineage>
</organism>
<accession>A0A2P2IJA3</accession>
<protein>
    <submittedName>
        <fullName evidence="1">Uncharacterized protein</fullName>
    </submittedName>
</protein>
<sequence length="56" mass="6056">MSCESIGLNNPPDASLFFPRSRSADFPVGGDISALILDHRDQTNCIKLLKILGVVL</sequence>
<reference evidence="1" key="1">
    <citation type="submission" date="2018-02" db="EMBL/GenBank/DDBJ databases">
        <title>Rhizophora mucronata_Transcriptome.</title>
        <authorList>
            <person name="Meera S.P."/>
            <person name="Sreeshan A."/>
            <person name="Augustine A."/>
        </authorList>
    </citation>
    <scope>NUCLEOTIDE SEQUENCE</scope>
    <source>
        <tissue evidence="1">Leaf</tissue>
    </source>
</reference>
<evidence type="ECO:0000313" key="1">
    <source>
        <dbReference type="EMBL" id="MBW81300.1"/>
    </source>
</evidence>
<name>A0A2P2IJA3_RHIMU</name>